<protein>
    <submittedName>
        <fullName evidence="1">Uncharacterized protein</fullName>
    </submittedName>
</protein>
<sequence length="346" mass="38389">MSGLEDLNIPEDILNQLNLTTHLHNAKNQEYYSPIELKDRCRGCYNTLNGNDPASRYQKLKLIQNTVRVPSSIYTMNVGALNVYQKPDTTFQTVATNGANFVVSPGVNWNQMSDRRNPHVQTVVSGSGSAYGGNSLKRTLTRLRPGALSPGGVGVDIKHNSYDRYLARIKGKAPLKRQAIPKTFASPYIPFNPAFPVYGGKLFKTSIVNGCNCSEDEQSPKIENILYQNNANDTLNVNYHFSVGDIVLAPFYGPTNLLKAKVIAVNNDILTILFLDSHVVKTINSREVNLFVYKRCVENACTDAIKPQEYKYQYVSGDLLKSCIALNFFPDVAVNGNVAENLITKL</sequence>
<reference evidence="1" key="1">
    <citation type="journal article" date="2020" name="Nature">
        <title>Giant virus diversity and host interactions through global metagenomics.</title>
        <authorList>
            <person name="Schulz F."/>
            <person name="Roux S."/>
            <person name="Paez-Espino D."/>
            <person name="Jungbluth S."/>
            <person name="Walsh D.A."/>
            <person name="Denef V.J."/>
            <person name="McMahon K.D."/>
            <person name="Konstantinidis K.T."/>
            <person name="Eloe-Fadrosh E.A."/>
            <person name="Kyrpides N.C."/>
            <person name="Woyke T."/>
        </authorList>
    </citation>
    <scope>NUCLEOTIDE SEQUENCE</scope>
    <source>
        <strain evidence="1">GVMAG-M-3300023179-114</strain>
    </source>
</reference>
<accession>A0A6C0E369</accession>
<dbReference type="AlphaFoldDB" id="A0A6C0E369"/>
<proteinExistence type="predicted"/>
<evidence type="ECO:0000313" key="1">
    <source>
        <dbReference type="EMBL" id="QHT22729.1"/>
    </source>
</evidence>
<name>A0A6C0E369_9ZZZZ</name>
<organism evidence="1">
    <name type="scientific">viral metagenome</name>
    <dbReference type="NCBI Taxonomy" id="1070528"/>
    <lineage>
        <taxon>unclassified sequences</taxon>
        <taxon>metagenomes</taxon>
        <taxon>organismal metagenomes</taxon>
    </lineage>
</organism>
<dbReference type="EMBL" id="MN739720">
    <property type="protein sequence ID" value="QHT22729.1"/>
    <property type="molecule type" value="Genomic_DNA"/>
</dbReference>